<keyword evidence="2" id="KW-1185">Reference proteome</keyword>
<dbReference type="EMBL" id="CP041036">
    <property type="protein sequence ID" value="QDE32779.1"/>
    <property type="molecule type" value="Genomic_DNA"/>
</dbReference>
<dbReference type="RefSeq" id="WP_140235270.1">
    <property type="nucleotide sequence ID" value="NZ_CP041036.1"/>
</dbReference>
<accession>A0A4Y5YJV9</accession>
<dbReference type="Proteomes" id="UP000319809">
    <property type="component" value="Chromosome"/>
</dbReference>
<proteinExistence type="predicted"/>
<organism evidence="1 2">
    <name type="scientific">Shewanella polaris</name>
    <dbReference type="NCBI Taxonomy" id="2588449"/>
    <lineage>
        <taxon>Bacteria</taxon>
        <taxon>Pseudomonadati</taxon>
        <taxon>Pseudomonadota</taxon>
        <taxon>Gammaproteobacteria</taxon>
        <taxon>Alteromonadales</taxon>
        <taxon>Shewanellaceae</taxon>
        <taxon>Shewanella</taxon>
    </lineage>
</organism>
<dbReference type="AlphaFoldDB" id="A0A4Y5YJV9"/>
<evidence type="ECO:0000313" key="1">
    <source>
        <dbReference type="EMBL" id="QDE32779.1"/>
    </source>
</evidence>
<gene>
    <name evidence="1" type="ORF">FH971_18515</name>
</gene>
<sequence length="82" mass="9208">MLLAGGVQCSTNNGVKQPAEYPVQRKNSNWDYDHIEQDVAVSVASTIVFTYNILSKKYSAIRKAYISNANNIHYGLFHCELV</sequence>
<evidence type="ECO:0000313" key="2">
    <source>
        <dbReference type="Proteomes" id="UP000319809"/>
    </source>
</evidence>
<name>A0A4Y5YJV9_9GAMM</name>
<protein>
    <submittedName>
        <fullName evidence="1">Uncharacterized protein</fullName>
    </submittedName>
</protein>
<dbReference type="KEGG" id="spol:FH971_18515"/>
<reference evidence="1 2" key="1">
    <citation type="submission" date="2019-06" db="EMBL/GenBank/DDBJ databases">
        <title>The genome of Shewanella sp. SM1901.</title>
        <authorList>
            <person name="Cha Q."/>
        </authorList>
    </citation>
    <scope>NUCLEOTIDE SEQUENCE [LARGE SCALE GENOMIC DNA]</scope>
    <source>
        <strain evidence="1 2">SM1901</strain>
    </source>
</reference>